<dbReference type="CDD" id="cd07765">
    <property type="entry name" value="KRAB_A-box"/>
    <property type="match status" value="1"/>
</dbReference>
<dbReference type="RefSeq" id="XP_054832605.1">
    <property type="nucleotide sequence ID" value="XM_054976630.1"/>
</dbReference>
<dbReference type="GeneID" id="129327878"/>
<dbReference type="GO" id="GO:0006355">
    <property type="term" value="P:regulation of DNA-templated transcription"/>
    <property type="evidence" value="ECO:0007669"/>
    <property type="project" value="InterPro"/>
</dbReference>
<keyword evidence="2" id="KW-1185">Reference proteome</keyword>
<dbReference type="InterPro" id="IPR001909">
    <property type="entry name" value="KRAB"/>
</dbReference>
<dbReference type="Pfam" id="PF01352">
    <property type="entry name" value="KRAB"/>
    <property type="match status" value="1"/>
</dbReference>
<gene>
    <name evidence="3" type="primary">LOC129327878</name>
</gene>
<evidence type="ECO:0000259" key="1">
    <source>
        <dbReference type="PROSITE" id="PS50805"/>
    </source>
</evidence>
<dbReference type="Gene3D" id="6.10.140.140">
    <property type="match status" value="1"/>
</dbReference>
<reference evidence="3" key="1">
    <citation type="submission" date="2025-08" db="UniProtKB">
        <authorList>
            <consortium name="RefSeq"/>
        </authorList>
    </citation>
    <scope>IDENTIFICATION</scope>
    <source>
        <tissue evidence="3">Blood</tissue>
    </source>
</reference>
<protein>
    <submittedName>
        <fullName evidence="3">Zinc finger protein 19-like</fullName>
    </submittedName>
</protein>
<dbReference type="InterPro" id="IPR036051">
    <property type="entry name" value="KRAB_dom_sf"/>
</dbReference>
<dbReference type="PANTHER" id="PTHR23232:SF163">
    <property type="entry name" value="ZINC FINGER PROTEIN 589"/>
    <property type="match status" value="1"/>
</dbReference>
<organism evidence="2 3">
    <name type="scientific">Eublepharis macularius</name>
    <name type="common">Leopard gecko</name>
    <name type="synonym">Cyrtodactylus macularius</name>
    <dbReference type="NCBI Taxonomy" id="481883"/>
    <lineage>
        <taxon>Eukaryota</taxon>
        <taxon>Metazoa</taxon>
        <taxon>Chordata</taxon>
        <taxon>Craniata</taxon>
        <taxon>Vertebrata</taxon>
        <taxon>Euteleostomi</taxon>
        <taxon>Lepidosauria</taxon>
        <taxon>Squamata</taxon>
        <taxon>Bifurcata</taxon>
        <taxon>Gekkota</taxon>
        <taxon>Eublepharidae</taxon>
        <taxon>Eublepharinae</taxon>
        <taxon>Eublepharis</taxon>
    </lineage>
</organism>
<sequence length="79" mass="8808">MQPAQRLVSFEEVAVHFTRGEWTLLRPAQRALYKEVMLENFGNVASLGPPIAKPGLISRLEGEEELFVLIADEEEGLAV</sequence>
<proteinExistence type="predicted"/>
<dbReference type="AlphaFoldDB" id="A0AA97J7Q6"/>
<feature type="domain" description="KRAB" evidence="1">
    <location>
        <begin position="8"/>
        <end position="79"/>
    </location>
</feature>
<name>A0AA97J7Q6_EUBMA</name>
<dbReference type="SMART" id="SM00349">
    <property type="entry name" value="KRAB"/>
    <property type="match status" value="1"/>
</dbReference>
<dbReference type="InterPro" id="IPR050169">
    <property type="entry name" value="Krueppel_C2H2_ZnF"/>
</dbReference>
<dbReference type="PROSITE" id="PS50805">
    <property type="entry name" value="KRAB"/>
    <property type="match status" value="1"/>
</dbReference>
<dbReference type="Proteomes" id="UP001190640">
    <property type="component" value="Chromosome 4"/>
</dbReference>
<evidence type="ECO:0000313" key="3">
    <source>
        <dbReference type="RefSeq" id="XP_054832605.1"/>
    </source>
</evidence>
<evidence type="ECO:0000313" key="2">
    <source>
        <dbReference type="Proteomes" id="UP001190640"/>
    </source>
</evidence>
<accession>A0AA97J7Q6</accession>
<dbReference type="PANTHER" id="PTHR23232">
    <property type="entry name" value="KRAB DOMAIN C2H2 ZINC FINGER"/>
    <property type="match status" value="1"/>
</dbReference>
<dbReference type="KEGG" id="emc:129327878"/>
<dbReference type="SUPFAM" id="SSF109640">
    <property type="entry name" value="KRAB domain (Kruppel-associated box)"/>
    <property type="match status" value="1"/>
</dbReference>